<dbReference type="EMBL" id="LN999831">
    <property type="protein sequence ID" value="CUX95948.1"/>
    <property type="molecule type" value="Genomic_DNA"/>
</dbReference>
<name>A0A143WQE1_9ENTR</name>
<protein>
    <submittedName>
        <fullName evidence="1">Uncharacterized protein</fullName>
    </submittedName>
</protein>
<reference evidence="2" key="1">
    <citation type="submission" date="2016-01" db="EMBL/GenBank/DDBJ databases">
        <authorList>
            <person name="Husnik F."/>
        </authorList>
    </citation>
    <scope>NUCLEOTIDE SEQUENCE [LARGE SCALE GENOMIC DNA]</scope>
</reference>
<evidence type="ECO:0000313" key="2">
    <source>
        <dbReference type="Proteomes" id="UP000095697"/>
    </source>
</evidence>
<organism evidence="1 2">
    <name type="scientific">Candidatus Mikella endobia</name>
    <dbReference type="NCBI Taxonomy" id="1778264"/>
    <lineage>
        <taxon>Bacteria</taxon>
        <taxon>Pseudomonadati</taxon>
        <taxon>Pseudomonadota</taxon>
        <taxon>Gammaproteobacteria</taxon>
        <taxon>Enterobacterales</taxon>
        <taxon>Enterobacteriaceae</taxon>
        <taxon>Candidatus Mikella</taxon>
    </lineage>
</organism>
<gene>
    <name evidence="1" type="ORF">PMARG_ME00237</name>
</gene>
<dbReference type="KEGG" id="cmik:PMARG_ME00237"/>
<dbReference type="Proteomes" id="UP000095697">
    <property type="component" value="Chromosome I"/>
</dbReference>
<evidence type="ECO:0000313" key="1">
    <source>
        <dbReference type="EMBL" id="CUX95948.1"/>
    </source>
</evidence>
<accession>A0A143WQE1</accession>
<proteinExistence type="predicted"/>
<keyword evidence="2" id="KW-1185">Reference proteome</keyword>
<dbReference type="AlphaFoldDB" id="A0A143WQE1"/>
<sequence>MTLKRQPNMSILLLSTIKLVTEPIYRIPINLLQVDPTHYYRRVTCMRGCQIIFQFYGTHSMLMLVTTECCVISGISKFTVYFN</sequence>